<sequence>MPLQRAMHRKHPSLQQAMIAILELACSLTGVIRRLRLQESKSPEKVLKERSLDALDTHFGCRVYRAARAQRVEMAKSLLSQCYKGVSELDSCGGAPLGGAVHAGDVDIVSPWLASEALSPRLRHR</sequence>
<accession>A0A2T6ZTA4</accession>
<dbReference type="EMBL" id="NESQ01000109">
    <property type="protein sequence ID" value="PUU78707.1"/>
    <property type="molecule type" value="Genomic_DNA"/>
</dbReference>
<evidence type="ECO:0000313" key="1">
    <source>
        <dbReference type="EMBL" id="PUU78707.1"/>
    </source>
</evidence>
<protein>
    <submittedName>
        <fullName evidence="1">Uncharacterized protein</fullName>
    </submittedName>
</protein>
<gene>
    <name evidence="1" type="ORF">B9Z19DRAFT_1064818</name>
</gene>
<dbReference type="AlphaFoldDB" id="A0A2T6ZTA4"/>
<organism evidence="1 2">
    <name type="scientific">Tuber borchii</name>
    <name type="common">White truffle</name>
    <dbReference type="NCBI Taxonomy" id="42251"/>
    <lineage>
        <taxon>Eukaryota</taxon>
        <taxon>Fungi</taxon>
        <taxon>Dikarya</taxon>
        <taxon>Ascomycota</taxon>
        <taxon>Pezizomycotina</taxon>
        <taxon>Pezizomycetes</taxon>
        <taxon>Pezizales</taxon>
        <taxon>Tuberaceae</taxon>
        <taxon>Tuber</taxon>
    </lineage>
</organism>
<reference evidence="1 2" key="1">
    <citation type="submission" date="2017-04" db="EMBL/GenBank/DDBJ databases">
        <title>Draft genome sequence of Tuber borchii Vittad., a whitish edible truffle.</title>
        <authorList>
            <consortium name="DOE Joint Genome Institute"/>
            <person name="Murat C."/>
            <person name="Kuo A."/>
            <person name="Barry K.W."/>
            <person name="Clum A."/>
            <person name="Dockter R.B."/>
            <person name="Fauchery L."/>
            <person name="Iotti M."/>
            <person name="Kohler A."/>
            <person name="Labutti K."/>
            <person name="Lindquist E.A."/>
            <person name="Lipzen A."/>
            <person name="Ohm R.A."/>
            <person name="Wang M."/>
            <person name="Grigoriev I.V."/>
            <person name="Zambonelli A."/>
            <person name="Martin F.M."/>
        </authorList>
    </citation>
    <scope>NUCLEOTIDE SEQUENCE [LARGE SCALE GENOMIC DNA]</scope>
    <source>
        <strain evidence="1 2">Tbo3840</strain>
    </source>
</reference>
<keyword evidence="2" id="KW-1185">Reference proteome</keyword>
<evidence type="ECO:0000313" key="2">
    <source>
        <dbReference type="Proteomes" id="UP000244722"/>
    </source>
</evidence>
<proteinExistence type="predicted"/>
<name>A0A2T6ZTA4_TUBBO</name>
<dbReference type="Proteomes" id="UP000244722">
    <property type="component" value="Unassembled WGS sequence"/>
</dbReference>
<comment type="caution">
    <text evidence="1">The sequence shown here is derived from an EMBL/GenBank/DDBJ whole genome shotgun (WGS) entry which is preliminary data.</text>
</comment>